<protein>
    <submittedName>
        <fullName evidence="2">Uncharacterized protein</fullName>
    </submittedName>
</protein>
<name>A0A914HRI4_GLORO</name>
<dbReference type="Proteomes" id="UP000887572">
    <property type="component" value="Unplaced"/>
</dbReference>
<accession>A0A914HRI4</accession>
<evidence type="ECO:0000313" key="2">
    <source>
        <dbReference type="WBParaSite" id="Gr19_v10_g3268.t1"/>
    </source>
</evidence>
<keyword evidence="1" id="KW-1185">Reference proteome</keyword>
<dbReference type="AlphaFoldDB" id="A0A914HRI4"/>
<proteinExistence type="predicted"/>
<sequence>MLAYANAIQWEDVLGNPKRTSPGTPVEVPAHLAELTVRHSMKFQKRPGIHMSTSRFDKAAFVRSGPERNGIRCPKQSAKRRIRAHVPMQLGSPKLLIQPYYREYGFRIQLEKCHFLQKELIGPHCICEWYPTRSGTISGNSRHACAHGSQHASLILVRNQIDQTL</sequence>
<reference evidence="2" key="1">
    <citation type="submission" date="2022-11" db="UniProtKB">
        <authorList>
            <consortium name="WormBaseParasite"/>
        </authorList>
    </citation>
    <scope>IDENTIFICATION</scope>
</reference>
<dbReference type="WBParaSite" id="Gr19_v10_g3268.t1">
    <property type="protein sequence ID" value="Gr19_v10_g3268.t1"/>
    <property type="gene ID" value="Gr19_v10_g3268"/>
</dbReference>
<organism evidence="1 2">
    <name type="scientific">Globodera rostochiensis</name>
    <name type="common">Golden nematode worm</name>
    <name type="synonym">Heterodera rostochiensis</name>
    <dbReference type="NCBI Taxonomy" id="31243"/>
    <lineage>
        <taxon>Eukaryota</taxon>
        <taxon>Metazoa</taxon>
        <taxon>Ecdysozoa</taxon>
        <taxon>Nematoda</taxon>
        <taxon>Chromadorea</taxon>
        <taxon>Rhabditida</taxon>
        <taxon>Tylenchina</taxon>
        <taxon>Tylenchomorpha</taxon>
        <taxon>Tylenchoidea</taxon>
        <taxon>Heteroderidae</taxon>
        <taxon>Heteroderinae</taxon>
        <taxon>Globodera</taxon>
    </lineage>
</organism>
<evidence type="ECO:0000313" key="1">
    <source>
        <dbReference type="Proteomes" id="UP000887572"/>
    </source>
</evidence>